<sequence>MKFSSLKTVIVVLSVAAIMVLTLGISSFAYIIGKTYIVNAYIGEMKNVARISGRQIQNFLTINSFWQS</sequence>
<proteinExistence type="predicted"/>
<gene>
    <name evidence="2" type="ORF">ND861_03245</name>
    <name evidence="3" type="ORF">ND862_03245</name>
</gene>
<dbReference type="AlphaFoldDB" id="A0AAW5V8U9"/>
<dbReference type="Proteomes" id="UP001208912">
    <property type="component" value="Unassembled WGS sequence"/>
</dbReference>
<feature type="transmembrane region" description="Helical" evidence="1">
    <location>
        <begin position="6"/>
        <end position="32"/>
    </location>
</feature>
<dbReference type="Proteomes" id="UP001208540">
    <property type="component" value="Unassembled WGS sequence"/>
</dbReference>
<evidence type="ECO:0000313" key="5">
    <source>
        <dbReference type="Proteomes" id="UP001208912"/>
    </source>
</evidence>
<keyword evidence="5" id="KW-1185">Reference proteome</keyword>
<evidence type="ECO:0000256" key="1">
    <source>
        <dbReference type="SAM" id="Phobius"/>
    </source>
</evidence>
<evidence type="ECO:0000313" key="4">
    <source>
        <dbReference type="Proteomes" id="UP001208540"/>
    </source>
</evidence>
<comment type="caution">
    <text evidence="3">The sequence shown here is derived from an EMBL/GenBank/DDBJ whole genome shotgun (WGS) entry which is preliminary data.</text>
</comment>
<reference evidence="3 5" key="1">
    <citation type="submission" date="2022-06" db="EMBL/GenBank/DDBJ databases">
        <title>Leptospira isolates from biofilms formed at urban environments.</title>
        <authorList>
            <person name="Ribeiro P.S."/>
            <person name="Sousa T."/>
            <person name="Carvalho N."/>
            <person name="Aburjaile F."/>
            <person name="Neves F."/>
            <person name="Oliveira D."/>
            <person name="Blanco L."/>
            <person name="Lima J."/>
            <person name="Costa F."/>
            <person name="Brenig B."/>
            <person name="Soares S."/>
            <person name="Ramos R."/>
            <person name="Goes-Neto A."/>
            <person name="Matiuzzi M."/>
            <person name="Azevedo V."/>
            <person name="Ristow P."/>
        </authorList>
    </citation>
    <scope>NUCLEOTIDE SEQUENCE</scope>
    <source>
        <strain evidence="2 5">VSF19</strain>
        <strain evidence="3">VSF20</strain>
    </source>
</reference>
<keyword evidence="1" id="KW-0812">Transmembrane</keyword>
<protein>
    <recommendedName>
        <fullName evidence="6">Methyl-accepting chemotaxis protein</fullName>
    </recommendedName>
</protein>
<keyword evidence="1" id="KW-0472">Membrane</keyword>
<accession>A0AAW5V8U9</accession>
<organism evidence="3 4">
    <name type="scientific">Leptospira soteropolitanensis</name>
    <dbReference type="NCBI Taxonomy" id="2950025"/>
    <lineage>
        <taxon>Bacteria</taxon>
        <taxon>Pseudomonadati</taxon>
        <taxon>Spirochaetota</taxon>
        <taxon>Spirochaetia</taxon>
        <taxon>Leptospirales</taxon>
        <taxon>Leptospiraceae</taxon>
        <taxon>Leptospira</taxon>
    </lineage>
</organism>
<dbReference type="EMBL" id="JAMQPM010000001">
    <property type="protein sequence ID" value="MCW7525351.1"/>
    <property type="molecule type" value="Genomic_DNA"/>
</dbReference>
<evidence type="ECO:0008006" key="6">
    <source>
        <dbReference type="Google" id="ProtNLM"/>
    </source>
</evidence>
<name>A0AAW5V8U9_9LEPT</name>
<evidence type="ECO:0000313" key="2">
    <source>
        <dbReference type="EMBL" id="MCW7525351.1"/>
    </source>
</evidence>
<evidence type="ECO:0000313" key="3">
    <source>
        <dbReference type="EMBL" id="MCW7529218.1"/>
    </source>
</evidence>
<keyword evidence="1" id="KW-1133">Transmembrane helix</keyword>
<dbReference type="EMBL" id="JAMQPL010000001">
    <property type="protein sequence ID" value="MCW7529218.1"/>
    <property type="molecule type" value="Genomic_DNA"/>
</dbReference>